<sequence>MEPDQRTCVDNAIAWARNRLGTTSYTSRCLAFVEDAYERSNRLEVFAGDFAAESAELYAARDNTGVPPAGAFVFYDTTGTLFGRRRNWGHVGLSLGDGRVVHAWDRVRIDPYVEVQSLTGPPGWDSPAFAGWTPVQRILQGCRPKDWPTEEDAAVEAERMQRDRFGGEGGV</sequence>
<comment type="caution">
    <text evidence="1">The sequence shown here is derived from an EMBL/GenBank/DDBJ whole genome shotgun (WGS) entry which is preliminary data.</text>
</comment>
<accession>A0ABX3YGK1</accession>
<evidence type="ECO:0000313" key="1">
    <source>
        <dbReference type="EMBL" id="OSZ58333.1"/>
    </source>
</evidence>
<dbReference type="RefSeq" id="WP_086171104.1">
    <property type="nucleotide sequence ID" value="NZ_MRYD01000130.1"/>
</dbReference>
<name>A0ABX3YGK1_9ACTN</name>
<dbReference type="SUPFAM" id="SSF54001">
    <property type="entry name" value="Cysteine proteinases"/>
    <property type="match status" value="1"/>
</dbReference>
<reference evidence="1 2" key="1">
    <citation type="submission" date="2016-12" db="EMBL/GenBank/DDBJ databases">
        <title>Genome Mining:The Detection of Biosynthetic Gene Clusters to Aid in the Expression of Curamycin A produced by Streptomyces sp. strain CZA14.</title>
        <authorList>
            <person name="Durrell K.A."/>
            <person name="Kirby B.M."/>
            <person name="Khan W."/>
            <person name="Mthethwa T."/>
            <person name="Le Roes-Hill M."/>
        </authorList>
    </citation>
    <scope>NUCLEOTIDE SEQUENCE [LARGE SCALE GENOMIC DNA]</scope>
    <source>
        <strain evidence="1 2">CZA14</strain>
    </source>
</reference>
<evidence type="ECO:0008006" key="3">
    <source>
        <dbReference type="Google" id="ProtNLM"/>
    </source>
</evidence>
<dbReference type="EMBL" id="MRYD01000130">
    <property type="protein sequence ID" value="OSZ58333.1"/>
    <property type="molecule type" value="Genomic_DNA"/>
</dbReference>
<dbReference type="Proteomes" id="UP000194266">
    <property type="component" value="Unassembled WGS sequence"/>
</dbReference>
<protein>
    <recommendedName>
        <fullName evidence="3">NlpC/P60 domain-containing protein</fullName>
    </recommendedName>
</protein>
<gene>
    <name evidence="1" type="ORF">OQI_22280</name>
</gene>
<dbReference type="Gene3D" id="3.90.1720.10">
    <property type="entry name" value="endopeptidase domain like (from Nostoc punctiforme)"/>
    <property type="match status" value="1"/>
</dbReference>
<organism evidence="1 2">
    <name type="scientific">Streptomyces pharetrae CZA14</name>
    <dbReference type="NCBI Taxonomy" id="1144883"/>
    <lineage>
        <taxon>Bacteria</taxon>
        <taxon>Bacillati</taxon>
        <taxon>Actinomycetota</taxon>
        <taxon>Actinomycetes</taxon>
        <taxon>Kitasatosporales</taxon>
        <taxon>Streptomycetaceae</taxon>
        <taxon>Streptomyces</taxon>
    </lineage>
</organism>
<proteinExistence type="predicted"/>
<dbReference type="InterPro" id="IPR038765">
    <property type="entry name" value="Papain-like_cys_pep_sf"/>
</dbReference>
<evidence type="ECO:0000313" key="2">
    <source>
        <dbReference type="Proteomes" id="UP000194266"/>
    </source>
</evidence>
<keyword evidence="2" id="KW-1185">Reference proteome</keyword>